<protein>
    <submittedName>
        <fullName evidence="2">DNA-3-methyladenine glycosylase I</fullName>
    </submittedName>
</protein>
<proteinExistence type="predicted"/>
<gene>
    <name evidence="2" type="ORF">I6N95_11960</name>
</gene>
<name>A0A940PB33_9ENTE</name>
<keyword evidence="1" id="KW-0862">Zinc</keyword>
<reference evidence="2" key="1">
    <citation type="submission" date="2020-12" db="EMBL/GenBank/DDBJ databases">
        <title>Vagococcus allomyrinae sp. nov. and Enterococcus lavae sp. nov., isolated from the larvae of Allomyrina dichotoma.</title>
        <authorList>
            <person name="Lee S.D."/>
        </authorList>
    </citation>
    <scope>NUCLEOTIDE SEQUENCE</scope>
    <source>
        <strain evidence="2">BWB3-3</strain>
    </source>
</reference>
<dbReference type="PANTHER" id="PTHR30037">
    <property type="entry name" value="DNA-3-METHYLADENINE GLYCOSYLASE 1"/>
    <property type="match status" value="1"/>
</dbReference>
<dbReference type="InterPro" id="IPR052891">
    <property type="entry name" value="DNA-3mA_glycosylase"/>
</dbReference>
<dbReference type="AlphaFoldDB" id="A0A940PB33"/>
<evidence type="ECO:0000256" key="1">
    <source>
        <dbReference type="PIRSR" id="PIRSR605019-1"/>
    </source>
</evidence>
<dbReference type="GO" id="GO:0008725">
    <property type="term" value="F:DNA-3-methyladenine glycosylase activity"/>
    <property type="evidence" value="ECO:0007669"/>
    <property type="project" value="InterPro"/>
</dbReference>
<dbReference type="InterPro" id="IPR005019">
    <property type="entry name" value="Adenine_glyco"/>
</dbReference>
<dbReference type="SUPFAM" id="SSF48150">
    <property type="entry name" value="DNA-glycosylase"/>
    <property type="match status" value="1"/>
</dbReference>
<keyword evidence="1" id="KW-0479">Metal-binding</keyword>
<dbReference type="Gene3D" id="1.10.340.30">
    <property type="entry name" value="Hypothetical protein, domain 2"/>
    <property type="match status" value="1"/>
</dbReference>
<keyword evidence="3" id="KW-1185">Reference proteome</keyword>
<dbReference type="RefSeq" id="WP_209528108.1">
    <property type="nucleotide sequence ID" value="NZ_JAEEGA010000007.1"/>
</dbReference>
<dbReference type="Pfam" id="PF03352">
    <property type="entry name" value="Adenine_glyco"/>
    <property type="match status" value="1"/>
</dbReference>
<dbReference type="Proteomes" id="UP000674938">
    <property type="component" value="Unassembled WGS sequence"/>
</dbReference>
<accession>A0A940PB33</accession>
<feature type="binding site" evidence="1">
    <location>
        <position position="181"/>
    </location>
    <ligand>
        <name>Zn(2+)</name>
        <dbReference type="ChEBI" id="CHEBI:29105"/>
    </ligand>
</feature>
<organism evidence="2 3">
    <name type="scientific">Vagococcus allomyrinae</name>
    <dbReference type="NCBI Taxonomy" id="2794353"/>
    <lineage>
        <taxon>Bacteria</taxon>
        <taxon>Bacillati</taxon>
        <taxon>Bacillota</taxon>
        <taxon>Bacilli</taxon>
        <taxon>Lactobacillales</taxon>
        <taxon>Enterococcaceae</taxon>
        <taxon>Vagococcus</taxon>
    </lineage>
</organism>
<feature type="binding site" evidence="1">
    <location>
        <position position="6"/>
    </location>
    <ligand>
        <name>Zn(2+)</name>
        <dbReference type="ChEBI" id="CHEBI:29105"/>
    </ligand>
</feature>
<comment type="caution">
    <text evidence="2">The sequence shown here is derived from an EMBL/GenBank/DDBJ whole genome shotgun (WGS) entry which is preliminary data.</text>
</comment>
<feature type="binding site" evidence="1">
    <location>
        <position position="19"/>
    </location>
    <ligand>
        <name>Zn(2+)</name>
        <dbReference type="ChEBI" id="CHEBI:29105"/>
    </ligand>
</feature>
<feature type="binding site" evidence="1">
    <location>
        <position position="177"/>
    </location>
    <ligand>
        <name>Zn(2+)</name>
        <dbReference type="ChEBI" id="CHEBI:29105"/>
    </ligand>
</feature>
<dbReference type="PANTHER" id="PTHR30037:SF4">
    <property type="entry name" value="DNA-3-METHYLADENINE GLYCOSYLASE I"/>
    <property type="match status" value="1"/>
</dbReference>
<dbReference type="EMBL" id="JAEEGA010000007">
    <property type="protein sequence ID" value="MBP1041724.1"/>
    <property type="molecule type" value="Genomic_DNA"/>
</dbReference>
<evidence type="ECO:0000313" key="2">
    <source>
        <dbReference type="EMBL" id="MBP1041724.1"/>
    </source>
</evidence>
<evidence type="ECO:0000313" key="3">
    <source>
        <dbReference type="Proteomes" id="UP000674938"/>
    </source>
</evidence>
<dbReference type="GO" id="GO:0006284">
    <property type="term" value="P:base-excision repair"/>
    <property type="evidence" value="ECO:0007669"/>
    <property type="project" value="InterPro"/>
</dbReference>
<dbReference type="InterPro" id="IPR011257">
    <property type="entry name" value="DNA_glycosylase"/>
</dbReference>
<dbReference type="GO" id="GO:0046872">
    <property type="term" value="F:metal ion binding"/>
    <property type="evidence" value="ECO:0007669"/>
    <property type="project" value="UniProtKB-KW"/>
</dbReference>
<sequence length="185" mass="21091">MCKKRCSWANSSPLEQVYHDEEWGVPKHDDLVLFELLVLESMQAGLSWSTILAKRQTLNDAYDQFNPTIVASYDQKKIEELLNNPGVIRHKLKIAATISNAQRYLAIQKEYGSFDNFIWSYVAHQQIDNQWADISQVPSTSDLSTTISKDLKKRGFKFLGPTTIYSFLQAAGLVNDHVVTCFKKS</sequence>